<feature type="region of interest" description="Disordered" evidence="5">
    <location>
        <begin position="134"/>
        <end position="158"/>
    </location>
</feature>
<feature type="signal peptide" evidence="7">
    <location>
        <begin position="1"/>
        <end position="26"/>
    </location>
</feature>
<dbReference type="PANTHER" id="PTHR34820">
    <property type="entry name" value="INNER MEMBRANE PROTEIN YEBZ"/>
    <property type="match status" value="1"/>
</dbReference>
<dbReference type="InterPro" id="IPR014756">
    <property type="entry name" value="Ig_E-set"/>
</dbReference>
<keyword evidence="10" id="KW-1185">Reference proteome</keyword>
<dbReference type="Pfam" id="PF04234">
    <property type="entry name" value="CopC"/>
    <property type="match status" value="1"/>
</dbReference>
<protein>
    <submittedName>
        <fullName evidence="9">Copper resistance protein CopC</fullName>
    </submittedName>
</protein>
<dbReference type="PANTHER" id="PTHR34820:SF4">
    <property type="entry name" value="INNER MEMBRANE PROTEIN YEBZ"/>
    <property type="match status" value="1"/>
</dbReference>
<organism evidence="9 10">
    <name type="scientific">Microbacterium aquimaris</name>
    <dbReference type="NCBI Taxonomy" id="459816"/>
    <lineage>
        <taxon>Bacteria</taxon>
        <taxon>Bacillati</taxon>
        <taxon>Actinomycetota</taxon>
        <taxon>Actinomycetes</taxon>
        <taxon>Micrococcales</taxon>
        <taxon>Microbacteriaceae</taxon>
        <taxon>Microbacterium</taxon>
    </lineage>
</organism>
<evidence type="ECO:0000256" key="3">
    <source>
        <dbReference type="ARBA" id="ARBA00022729"/>
    </source>
</evidence>
<reference evidence="9 10" key="1">
    <citation type="submission" date="2023-10" db="EMBL/GenBank/DDBJ databases">
        <title>Microbacterium xanthum sp. nov., isolated from seaweed.</title>
        <authorList>
            <person name="Lee S.D."/>
        </authorList>
    </citation>
    <scope>NUCLEOTIDE SEQUENCE [LARGE SCALE GENOMIC DNA]</scope>
    <source>
        <strain evidence="9 10">KCTC 19124</strain>
    </source>
</reference>
<dbReference type="Gene3D" id="2.60.40.1220">
    <property type="match status" value="1"/>
</dbReference>
<dbReference type="InterPro" id="IPR007348">
    <property type="entry name" value="CopC_dom"/>
</dbReference>
<dbReference type="InterPro" id="IPR014755">
    <property type="entry name" value="Cu-Rt/internalin_Ig-like"/>
</dbReference>
<evidence type="ECO:0000256" key="1">
    <source>
        <dbReference type="ARBA" id="ARBA00004196"/>
    </source>
</evidence>
<dbReference type="Proteomes" id="UP001291912">
    <property type="component" value="Unassembled WGS sequence"/>
</dbReference>
<comment type="subcellular location">
    <subcellularLocation>
        <location evidence="1">Cell envelope</location>
    </subcellularLocation>
</comment>
<keyword evidence="3 7" id="KW-0732">Signal</keyword>
<keyword evidence="6" id="KW-1133">Transmembrane helix</keyword>
<name>A0ABU5N3U7_9MICO</name>
<gene>
    <name evidence="9" type="ORF">R2Q92_02940</name>
</gene>
<keyword evidence="6" id="KW-0812">Transmembrane</keyword>
<evidence type="ECO:0000313" key="10">
    <source>
        <dbReference type="Proteomes" id="UP001291912"/>
    </source>
</evidence>
<evidence type="ECO:0000256" key="4">
    <source>
        <dbReference type="ARBA" id="ARBA00023008"/>
    </source>
</evidence>
<dbReference type="InterPro" id="IPR032694">
    <property type="entry name" value="CopC/D"/>
</dbReference>
<feature type="domain" description="CopC" evidence="8">
    <location>
        <begin position="32"/>
        <end position="125"/>
    </location>
</feature>
<evidence type="ECO:0000256" key="2">
    <source>
        <dbReference type="ARBA" id="ARBA00022723"/>
    </source>
</evidence>
<keyword evidence="2" id="KW-0479">Metal-binding</keyword>
<feature type="transmembrane region" description="Helical" evidence="6">
    <location>
        <begin position="161"/>
        <end position="182"/>
    </location>
</feature>
<evidence type="ECO:0000256" key="6">
    <source>
        <dbReference type="SAM" id="Phobius"/>
    </source>
</evidence>
<evidence type="ECO:0000313" key="9">
    <source>
        <dbReference type="EMBL" id="MDZ8160775.1"/>
    </source>
</evidence>
<evidence type="ECO:0000256" key="5">
    <source>
        <dbReference type="SAM" id="MobiDB-lite"/>
    </source>
</evidence>
<sequence>MVSIHTRFAAAIVAVGLTFGSVFVVAAPATAHDELISSDPGEGESLAVAPESVTLTFSGDILPMGAAVVVADGDGRDWVVGEPERRDNVVTVTLEPDMPEAGYEVRWRVVSEDGHPISGLIPFTIGDAEPLERAAAEDTAVDTPDDEATTQSQSTQESAGAMRLVLIGAGGAAIAVAAFALLSLIRRRKTGTDDGT</sequence>
<evidence type="ECO:0000256" key="7">
    <source>
        <dbReference type="SAM" id="SignalP"/>
    </source>
</evidence>
<dbReference type="RefSeq" id="WP_194423464.1">
    <property type="nucleotide sequence ID" value="NZ_BAAAPT010000001.1"/>
</dbReference>
<comment type="caution">
    <text evidence="9">The sequence shown here is derived from an EMBL/GenBank/DDBJ whole genome shotgun (WGS) entry which is preliminary data.</text>
</comment>
<keyword evidence="6" id="KW-0472">Membrane</keyword>
<keyword evidence="4" id="KW-0186">Copper</keyword>
<dbReference type="EMBL" id="JAWJYN010000001">
    <property type="protein sequence ID" value="MDZ8160775.1"/>
    <property type="molecule type" value="Genomic_DNA"/>
</dbReference>
<feature type="compositionally biased region" description="Acidic residues" evidence="5">
    <location>
        <begin position="139"/>
        <end position="148"/>
    </location>
</feature>
<feature type="compositionally biased region" description="Polar residues" evidence="5">
    <location>
        <begin position="149"/>
        <end position="158"/>
    </location>
</feature>
<proteinExistence type="predicted"/>
<dbReference type="SUPFAM" id="SSF81296">
    <property type="entry name" value="E set domains"/>
    <property type="match status" value="1"/>
</dbReference>
<evidence type="ECO:0000259" key="8">
    <source>
        <dbReference type="Pfam" id="PF04234"/>
    </source>
</evidence>
<accession>A0ABU5N3U7</accession>
<feature type="chain" id="PRO_5045293049" evidence="7">
    <location>
        <begin position="27"/>
        <end position="196"/>
    </location>
</feature>